<organism evidence="2 3">
    <name type="scientific">Dreissena polymorpha</name>
    <name type="common">Zebra mussel</name>
    <name type="synonym">Mytilus polymorpha</name>
    <dbReference type="NCBI Taxonomy" id="45954"/>
    <lineage>
        <taxon>Eukaryota</taxon>
        <taxon>Metazoa</taxon>
        <taxon>Spiralia</taxon>
        <taxon>Lophotrochozoa</taxon>
        <taxon>Mollusca</taxon>
        <taxon>Bivalvia</taxon>
        <taxon>Autobranchia</taxon>
        <taxon>Heteroconchia</taxon>
        <taxon>Euheterodonta</taxon>
        <taxon>Imparidentia</taxon>
        <taxon>Neoheterodontei</taxon>
        <taxon>Myida</taxon>
        <taxon>Dreissenoidea</taxon>
        <taxon>Dreissenidae</taxon>
        <taxon>Dreissena</taxon>
    </lineage>
</organism>
<dbReference type="Proteomes" id="UP000828390">
    <property type="component" value="Unassembled WGS sequence"/>
</dbReference>
<evidence type="ECO:0000313" key="2">
    <source>
        <dbReference type="EMBL" id="KAH3851361.1"/>
    </source>
</evidence>
<proteinExistence type="predicted"/>
<reference evidence="2" key="1">
    <citation type="journal article" date="2019" name="bioRxiv">
        <title>The Genome of the Zebra Mussel, Dreissena polymorpha: A Resource for Invasive Species Research.</title>
        <authorList>
            <person name="McCartney M.A."/>
            <person name="Auch B."/>
            <person name="Kono T."/>
            <person name="Mallez S."/>
            <person name="Zhang Y."/>
            <person name="Obille A."/>
            <person name="Becker A."/>
            <person name="Abrahante J.E."/>
            <person name="Garbe J."/>
            <person name="Badalamenti J.P."/>
            <person name="Herman A."/>
            <person name="Mangelson H."/>
            <person name="Liachko I."/>
            <person name="Sullivan S."/>
            <person name="Sone E.D."/>
            <person name="Koren S."/>
            <person name="Silverstein K.A.T."/>
            <person name="Beckman K.B."/>
            <person name="Gohl D.M."/>
        </authorList>
    </citation>
    <scope>NUCLEOTIDE SEQUENCE</scope>
    <source>
        <strain evidence="2">Duluth1</strain>
        <tissue evidence="2">Whole animal</tissue>
    </source>
</reference>
<keyword evidence="1" id="KW-1133">Transmembrane helix</keyword>
<comment type="caution">
    <text evidence="2">The sequence shown here is derived from an EMBL/GenBank/DDBJ whole genome shotgun (WGS) entry which is preliminary data.</text>
</comment>
<gene>
    <name evidence="2" type="ORF">DPMN_093841</name>
</gene>
<protein>
    <submittedName>
        <fullName evidence="2">Uncharacterized protein</fullName>
    </submittedName>
</protein>
<keyword evidence="3" id="KW-1185">Reference proteome</keyword>
<feature type="transmembrane region" description="Helical" evidence="1">
    <location>
        <begin position="17"/>
        <end position="39"/>
    </location>
</feature>
<evidence type="ECO:0000313" key="3">
    <source>
        <dbReference type="Proteomes" id="UP000828390"/>
    </source>
</evidence>
<sequence length="57" mass="6501">MKIGYVTPGWTGRPTRVVFNLVPFFFLVITHFVVITVPAPEAETGSRKDTRRTYKDS</sequence>
<accession>A0A9D4L4B3</accession>
<dbReference type="AlphaFoldDB" id="A0A9D4L4B3"/>
<keyword evidence="1" id="KW-0812">Transmembrane</keyword>
<keyword evidence="1" id="KW-0472">Membrane</keyword>
<name>A0A9D4L4B3_DREPO</name>
<reference evidence="2" key="2">
    <citation type="submission" date="2020-11" db="EMBL/GenBank/DDBJ databases">
        <authorList>
            <person name="McCartney M.A."/>
            <person name="Auch B."/>
            <person name="Kono T."/>
            <person name="Mallez S."/>
            <person name="Becker A."/>
            <person name="Gohl D.M."/>
            <person name="Silverstein K.A.T."/>
            <person name="Koren S."/>
            <person name="Bechman K.B."/>
            <person name="Herman A."/>
            <person name="Abrahante J.E."/>
            <person name="Garbe J."/>
        </authorList>
    </citation>
    <scope>NUCLEOTIDE SEQUENCE</scope>
    <source>
        <strain evidence="2">Duluth1</strain>
        <tissue evidence="2">Whole animal</tissue>
    </source>
</reference>
<evidence type="ECO:0000256" key="1">
    <source>
        <dbReference type="SAM" id="Phobius"/>
    </source>
</evidence>
<dbReference type="EMBL" id="JAIWYP010000003">
    <property type="protein sequence ID" value="KAH3851361.1"/>
    <property type="molecule type" value="Genomic_DNA"/>
</dbReference>